<sequence length="567" mass="62904">MKKYLIYTGILVVGLVLGWLLFGGSSNENALHDHKEMSDAKQMWTCSMHPQIMQSEPGDCPICGMDLIPAKSGSEGLAANQFKLTKNAMALADVQTTMIGTAVEEENGLTISGKIVENEETNLVQASYFEGRIEHLYINSTGETIRKGQLLATIYSPELIKAQQELLTAASLKENQSALYKAVRNKLKLWKLSDKQIAQIESAKKIRENFPIYATVSGIVIHKIVAQGDYVKQGEALLKVSNLNTVWANFDIYENQIQSFHKGQEIAITTNAYPNEVFTSKISFIDPVLNPSTRTVNLRAVLVNKEGKFKTGMFVKGKVAVQAMQKDNPLIVPASAVLWTGKRSIVYVKVKPDAPIFEMKEVVLGNRVGDNYMVANGLKSGEEVVTHGTFTIDASAQLAGKKSMMNHTKTINETFEVSNNFKSQLQSVYDEYISLKDALIQSDTTTAKLAADKLHKSLAKVDMKLLGDPKAHEQWMLLSKTLRTKSGIMAQSDDIKIQRKEFKPLSNHLIMAVESFGITETTYKQYCPMADSDEGGFWLSKENKVLNPYFGDAMLKCGTVKETINTK</sequence>
<dbReference type="Pfam" id="PF25869">
    <property type="entry name" value="3HB_CusB"/>
    <property type="match status" value="1"/>
</dbReference>
<dbReference type="PANTHER" id="PTHR30097">
    <property type="entry name" value="CATION EFFLUX SYSTEM PROTEIN CUSB"/>
    <property type="match status" value="1"/>
</dbReference>
<dbReference type="InterPro" id="IPR058791">
    <property type="entry name" value="3HB_CusB"/>
</dbReference>
<evidence type="ECO:0000259" key="6">
    <source>
        <dbReference type="Pfam" id="PF25919"/>
    </source>
</evidence>
<feature type="domain" description="CzcB-like C-terminal circularly permuted SH3-like" evidence="8">
    <location>
        <begin position="331"/>
        <end position="392"/>
    </location>
</feature>
<keyword evidence="2" id="KW-0813">Transport</keyword>
<accession>A0ABP1F3X5</accession>
<evidence type="ECO:0000259" key="4">
    <source>
        <dbReference type="Pfam" id="PF19335"/>
    </source>
</evidence>
<feature type="domain" description="CusB-like beta-barrel" evidence="7">
    <location>
        <begin position="245"/>
        <end position="320"/>
    </location>
</feature>
<reference evidence="9 10" key="1">
    <citation type="submission" date="2024-05" db="EMBL/GenBank/DDBJ databases">
        <authorList>
            <person name="Duchaud E."/>
        </authorList>
    </citation>
    <scope>NUCLEOTIDE SEQUENCE [LARGE SCALE GENOMIC DNA]</scope>
    <source>
        <strain evidence="9">Ena-SAMPLE-TAB-13-05-2024-13:56:06:370-140308</strain>
    </source>
</reference>
<dbReference type="InterPro" id="IPR006143">
    <property type="entry name" value="RND_pump_MFP"/>
</dbReference>
<dbReference type="InterPro" id="IPR045800">
    <property type="entry name" value="HMBD"/>
</dbReference>
<dbReference type="InterPro" id="IPR058790">
    <property type="entry name" value="BSH_CusB"/>
</dbReference>
<evidence type="ECO:0000256" key="2">
    <source>
        <dbReference type="ARBA" id="ARBA00022448"/>
    </source>
</evidence>
<dbReference type="Pfam" id="PF25975">
    <property type="entry name" value="CzcB_C"/>
    <property type="match status" value="1"/>
</dbReference>
<protein>
    <submittedName>
        <fullName evidence="9">Membrane fusion protein, copper/silver efflux system</fullName>
    </submittedName>
</protein>
<proteinExistence type="inferred from homology"/>
<evidence type="ECO:0000313" key="10">
    <source>
        <dbReference type="Proteomes" id="UP001497527"/>
    </source>
</evidence>
<dbReference type="SUPFAM" id="SSF111369">
    <property type="entry name" value="HlyD-like secretion proteins"/>
    <property type="match status" value="1"/>
</dbReference>
<dbReference type="PANTHER" id="PTHR30097:SF4">
    <property type="entry name" value="SLR6042 PROTEIN"/>
    <property type="match status" value="1"/>
</dbReference>
<keyword evidence="10" id="KW-1185">Reference proteome</keyword>
<dbReference type="RefSeq" id="WP_348717042.1">
    <property type="nucleotide sequence ID" value="NZ_CAXJIO010000012.1"/>
</dbReference>
<comment type="caution">
    <text evidence="9">The sequence shown here is derived from an EMBL/GenBank/DDBJ whole genome shotgun (WGS) entry which is preliminary data.</text>
</comment>
<feature type="domain" description="DUF3347" evidence="3">
    <location>
        <begin position="428"/>
        <end position="520"/>
    </location>
</feature>
<evidence type="ECO:0000256" key="1">
    <source>
        <dbReference type="ARBA" id="ARBA00009477"/>
    </source>
</evidence>
<evidence type="ECO:0000259" key="7">
    <source>
        <dbReference type="Pfam" id="PF25954"/>
    </source>
</evidence>
<name>A0ABP1F3X5_9FLAO</name>
<organism evidence="9 10">
    <name type="scientific">Tenacibaculum polynesiense</name>
    <dbReference type="NCBI Taxonomy" id="3137857"/>
    <lineage>
        <taxon>Bacteria</taxon>
        <taxon>Pseudomonadati</taxon>
        <taxon>Bacteroidota</taxon>
        <taxon>Flavobacteriia</taxon>
        <taxon>Flavobacteriales</taxon>
        <taxon>Flavobacteriaceae</taxon>
        <taxon>Tenacibaculum</taxon>
    </lineage>
</organism>
<evidence type="ECO:0000259" key="8">
    <source>
        <dbReference type="Pfam" id="PF25975"/>
    </source>
</evidence>
<feature type="domain" description="CusB-like barrel-sandwich hybrid" evidence="6">
    <location>
        <begin position="124"/>
        <end position="240"/>
    </location>
</feature>
<evidence type="ECO:0000313" key="9">
    <source>
        <dbReference type="EMBL" id="CAL2103077.1"/>
    </source>
</evidence>
<gene>
    <name evidence="9" type="ORF">T190423A01A_30191</name>
</gene>
<feature type="domain" description="CusB-like three alpha-helical bundle" evidence="5">
    <location>
        <begin position="158"/>
        <end position="207"/>
    </location>
</feature>
<evidence type="ECO:0000259" key="3">
    <source>
        <dbReference type="Pfam" id="PF11827"/>
    </source>
</evidence>
<dbReference type="Pfam" id="PF11827">
    <property type="entry name" value="DUF3347"/>
    <property type="match status" value="1"/>
</dbReference>
<evidence type="ECO:0000259" key="5">
    <source>
        <dbReference type="Pfam" id="PF25869"/>
    </source>
</evidence>
<dbReference type="InterPro" id="IPR051909">
    <property type="entry name" value="MFP_Cation_Efflux"/>
</dbReference>
<dbReference type="Pfam" id="PF25954">
    <property type="entry name" value="Beta-barrel_RND_2"/>
    <property type="match status" value="1"/>
</dbReference>
<feature type="domain" description="Heavy metal binding" evidence="4">
    <location>
        <begin position="44"/>
        <end position="70"/>
    </location>
</feature>
<dbReference type="NCBIfam" id="TIGR01730">
    <property type="entry name" value="RND_mfp"/>
    <property type="match status" value="1"/>
</dbReference>
<dbReference type="InterPro" id="IPR021782">
    <property type="entry name" value="DUF3347"/>
</dbReference>
<dbReference type="Gene3D" id="2.40.30.170">
    <property type="match status" value="1"/>
</dbReference>
<dbReference type="EMBL" id="CAXJIO010000012">
    <property type="protein sequence ID" value="CAL2103077.1"/>
    <property type="molecule type" value="Genomic_DNA"/>
</dbReference>
<dbReference type="Proteomes" id="UP001497527">
    <property type="component" value="Unassembled WGS sequence"/>
</dbReference>
<dbReference type="Pfam" id="PF19335">
    <property type="entry name" value="HMBD"/>
    <property type="match status" value="1"/>
</dbReference>
<comment type="similarity">
    <text evidence="1">Belongs to the membrane fusion protein (MFP) (TC 8.A.1) family.</text>
</comment>
<dbReference type="Gene3D" id="2.40.420.20">
    <property type="match status" value="1"/>
</dbReference>
<dbReference type="InterPro" id="IPR058649">
    <property type="entry name" value="CzcB_C"/>
</dbReference>
<dbReference type="Gene3D" id="6.10.140.730">
    <property type="match status" value="1"/>
</dbReference>
<dbReference type="InterPro" id="IPR058792">
    <property type="entry name" value="Beta-barrel_RND_2"/>
</dbReference>
<dbReference type="Pfam" id="PF25919">
    <property type="entry name" value="BSH_CusB"/>
    <property type="match status" value="1"/>
</dbReference>